<evidence type="ECO:0000256" key="9">
    <source>
        <dbReference type="ARBA" id="ARBA00025772"/>
    </source>
</evidence>
<comment type="subcellular location">
    <subcellularLocation>
        <location evidence="1">Cell inner membrane</location>
        <topology evidence="1">Single-pass membrane protein</topology>
    </subcellularLocation>
</comment>
<dbReference type="HOGENOM" id="CLU_084761_4_0_6"/>
<dbReference type="OrthoDB" id="5704085at2"/>
<keyword evidence="8" id="KW-0472">Membrane</keyword>
<evidence type="ECO:0000256" key="3">
    <source>
        <dbReference type="ARBA" id="ARBA00022475"/>
    </source>
</evidence>
<keyword evidence="7" id="KW-1133">Transmembrane helix</keyword>
<keyword evidence="13" id="KW-1185">Reference proteome</keyword>
<dbReference type="STRING" id="1117647.M5M_08625"/>
<evidence type="ECO:0000256" key="2">
    <source>
        <dbReference type="ARBA" id="ARBA00021549"/>
    </source>
</evidence>
<name>K4KID4_SIMAS</name>
<keyword evidence="3" id="KW-1003">Cell membrane</keyword>
<evidence type="ECO:0000256" key="1">
    <source>
        <dbReference type="ARBA" id="ARBA00004377"/>
    </source>
</evidence>
<sequence>MKNGARSKRPMAGHTLLELLIYLTLLAILTVSATSLSNLYSTVLFRINAQALLGLVSATRETAVNTRSHTFLCPSSDTVTCSPSWTNQYYLLIVDINGNAQPDPSDRILRVTKIPQSIRISWQAFGNKSTLRFTPDGVTDNQNGRFRLCHTDLSDLQPATIIVNKAGRPRLHFIPDDKSPCSI</sequence>
<dbReference type="Pfam" id="PF07963">
    <property type="entry name" value="N_methyl"/>
    <property type="match status" value="1"/>
</dbReference>
<dbReference type="eggNOG" id="COG4970">
    <property type="taxonomic scope" value="Bacteria"/>
</dbReference>
<dbReference type="AlphaFoldDB" id="K4KID4"/>
<dbReference type="Gene3D" id="3.55.40.10">
    <property type="entry name" value="minor pseudopilin epsh domain"/>
    <property type="match status" value="1"/>
</dbReference>
<evidence type="ECO:0000256" key="6">
    <source>
        <dbReference type="ARBA" id="ARBA00022692"/>
    </source>
</evidence>
<proteinExistence type="inferred from homology"/>
<keyword evidence="6" id="KW-0812">Transmembrane</keyword>
<evidence type="ECO:0000313" key="12">
    <source>
        <dbReference type="EMBL" id="AFU98914.1"/>
    </source>
</evidence>
<evidence type="ECO:0000256" key="7">
    <source>
        <dbReference type="ARBA" id="ARBA00022989"/>
    </source>
</evidence>
<comment type="similarity">
    <text evidence="9">Belongs to the GSP H family.</text>
</comment>
<dbReference type="EMBL" id="CP003746">
    <property type="protein sequence ID" value="AFU98914.1"/>
    <property type="molecule type" value="Genomic_DNA"/>
</dbReference>
<dbReference type="Proteomes" id="UP000000466">
    <property type="component" value="Chromosome"/>
</dbReference>
<dbReference type="InterPro" id="IPR045584">
    <property type="entry name" value="Pilin-like"/>
</dbReference>
<dbReference type="Pfam" id="PF12019">
    <property type="entry name" value="GspH"/>
    <property type="match status" value="1"/>
</dbReference>
<dbReference type="SUPFAM" id="SSF54523">
    <property type="entry name" value="Pili subunits"/>
    <property type="match status" value="1"/>
</dbReference>
<keyword evidence="5" id="KW-0997">Cell inner membrane</keyword>
<feature type="domain" description="General secretion pathway GspH" evidence="11">
    <location>
        <begin position="49"/>
        <end position="167"/>
    </location>
</feature>
<dbReference type="InterPro" id="IPR022346">
    <property type="entry name" value="T2SS_GspH"/>
</dbReference>
<dbReference type="GO" id="GO:0015628">
    <property type="term" value="P:protein secretion by the type II secretion system"/>
    <property type="evidence" value="ECO:0007669"/>
    <property type="project" value="InterPro"/>
</dbReference>
<dbReference type="GO" id="GO:0015627">
    <property type="term" value="C:type II protein secretion system complex"/>
    <property type="evidence" value="ECO:0007669"/>
    <property type="project" value="InterPro"/>
</dbReference>
<evidence type="ECO:0000256" key="4">
    <source>
        <dbReference type="ARBA" id="ARBA00022481"/>
    </source>
</evidence>
<dbReference type="GO" id="GO:0005886">
    <property type="term" value="C:plasma membrane"/>
    <property type="evidence" value="ECO:0007669"/>
    <property type="project" value="UniProtKB-SubCell"/>
</dbReference>
<evidence type="ECO:0000256" key="8">
    <source>
        <dbReference type="ARBA" id="ARBA00023136"/>
    </source>
</evidence>
<gene>
    <name evidence="12" type="ordered locus">M5M_08625</name>
</gene>
<evidence type="ECO:0000313" key="13">
    <source>
        <dbReference type="Proteomes" id="UP000000466"/>
    </source>
</evidence>
<evidence type="ECO:0000256" key="5">
    <source>
        <dbReference type="ARBA" id="ARBA00022519"/>
    </source>
</evidence>
<reference evidence="12 13" key="1">
    <citation type="journal article" date="2013" name="Genome Announc.">
        <title>Complete genome sequence of Simiduia agarivorans SA1(T), a marine bacterium able to degrade a variety of polysaccharides.</title>
        <authorList>
            <person name="Lin S.Y."/>
            <person name="Shieh W.Y."/>
            <person name="Chen J.S."/>
            <person name="Tang S.L."/>
        </authorList>
    </citation>
    <scope>NUCLEOTIDE SEQUENCE [LARGE SCALE GENOMIC DNA]</scope>
    <source>
        <strain evidence="13">DSM 21679 / JCM 13881 / BCRC 17597 / SA1</strain>
    </source>
</reference>
<dbReference type="RefSeq" id="WP_015047079.1">
    <property type="nucleotide sequence ID" value="NZ_ATUQ01000011.1"/>
</dbReference>
<keyword evidence="4" id="KW-0488">Methylation</keyword>
<dbReference type="InterPro" id="IPR012902">
    <property type="entry name" value="N_methyl_site"/>
</dbReference>
<accession>K4KID4</accession>
<evidence type="ECO:0000259" key="11">
    <source>
        <dbReference type="Pfam" id="PF12019"/>
    </source>
</evidence>
<evidence type="ECO:0000256" key="10">
    <source>
        <dbReference type="ARBA" id="ARBA00030775"/>
    </source>
</evidence>
<protein>
    <recommendedName>
        <fullName evidence="2">Type II secretion system protein H</fullName>
    </recommendedName>
    <alternativeName>
        <fullName evidence="10">General secretion pathway protein H</fullName>
    </alternativeName>
</protein>
<organism evidence="12 13">
    <name type="scientific">Simiduia agarivorans (strain DSM 21679 / JCM 13881 / BCRC 17597 / SA1)</name>
    <dbReference type="NCBI Taxonomy" id="1117647"/>
    <lineage>
        <taxon>Bacteria</taxon>
        <taxon>Pseudomonadati</taxon>
        <taxon>Pseudomonadota</taxon>
        <taxon>Gammaproteobacteria</taxon>
        <taxon>Cellvibrionales</taxon>
        <taxon>Cellvibrionaceae</taxon>
        <taxon>Simiduia</taxon>
    </lineage>
</organism>
<dbReference type="KEGG" id="saga:M5M_08625"/>